<dbReference type="SUPFAM" id="SSF55394">
    <property type="entry name" value="Bactericidal permeability-increasing protein, BPI"/>
    <property type="match status" value="1"/>
</dbReference>
<evidence type="ECO:0000256" key="2">
    <source>
        <dbReference type="SAM" id="Phobius"/>
    </source>
</evidence>
<dbReference type="AlphaFoldDB" id="A0AAV4JN89"/>
<keyword evidence="2" id="KW-1133">Transmembrane helix</keyword>
<accession>A0AAV4JN89</accession>
<organism evidence="4 5">
    <name type="scientific">Elysia marginata</name>
    <dbReference type="NCBI Taxonomy" id="1093978"/>
    <lineage>
        <taxon>Eukaryota</taxon>
        <taxon>Metazoa</taxon>
        <taxon>Spiralia</taxon>
        <taxon>Lophotrochozoa</taxon>
        <taxon>Mollusca</taxon>
        <taxon>Gastropoda</taxon>
        <taxon>Heterobranchia</taxon>
        <taxon>Euthyneura</taxon>
        <taxon>Panpulmonata</taxon>
        <taxon>Sacoglossa</taxon>
        <taxon>Placobranchoidea</taxon>
        <taxon>Plakobranchidae</taxon>
        <taxon>Elysia</taxon>
    </lineage>
</organism>
<evidence type="ECO:0000256" key="1">
    <source>
        <dbReference type="SAM" id="MobiDB-lite"/>
    </source>
</evidence>
<dbReference type="EMBL" id="BMAT01010319">
    <property type="protein sequence ID" value="GFS24258.1"/>
    <property type="molecule type" value="Genomic_DNA"/>
</dbReference>
<proteinExistence type="predicted"/>
<protein>
    <submittedName>
        <fullName evidence="4">Bactericidal permeability-increasing protein/lipopolysaccharide-binding protein</fullName>
    </submittedName>
</protein>
<name>A0AAV4JN89_9GAST</name>
<dbReference type="GO" id="GO:0005615">
    <property type="term" value="C:extracellular space"/>
    <property type="evidence" value="ECO:0007669"/>
    <property type="project" value="TreeGrafter"/>
</dbReference>
<dbReference type="InterPro" id="IPR032942">
    <property type="entry name" value="BPI/LBP/Plunc"/>
</dbReference>
<feature type="domain" description="Lipid-binding serum glycoprotein N-terminal" evidence="3">
    <location>
        <begin position="172"/>
        <end position="394"/>
    </location>
</feature>
<dbReference type="PANTHER" id="PTHR10504:SF131">
    <property type="entry name" value="BPI2 DOMAIN-CONTAINING PROTEIN"/>
    <property type="match status" value="1"/>
</dbReference>
<gene>
    <name evidence="4" type="ORF">ElyMa_005153600</name>
</gene>
<dbReference type="Pfam" id="PF01273">
    <property type="entry name" value="LBP_BPI_CETP"/>
    <property type="match status" value="1"/>
</dbReference>
<evidence type="ECO:0000313" key="4">
    <source>
        <dbReference type="EMBL" id="GFS24258.1"/>
    </source>
</evidence>
<sequence length="398" mass="44515">MTMMMVVVMGVVEQPGSVVSAGDNDYDDGDDDDDDNDYDDDYDDDDDDDDGDNDYEDYDDCDDDDDDYDDDDGDDDDDDVDDDDDGYDDDDREEEEEDYGHGASLLSKSSRAESCLDPSSSSATATSRFKAGTLFSVAIAVVMATVVFWSFLVILTLPVTLCAATDPGMKIRITKKGINYANQLAGELLYENLKSLRIDDQYMRDGKTSYSTWNTRVRSVNYPGSHVSLKPGDNGVQWAISNFGITITADYRAKYRGWWTISNSGWFRASVSGVNLWETVAFGKHGGAGRPSINHRHCSSSVRHVSIKFYGRWSWVINLFKNNIARKIKSSLEPQICRQVVRVINENAQRSISQMNVVSDLAGGKFSLDNSMVKQPKVTSEYLEVYGEVRPLLKCQFD</sequence>
<dbReference type="GO" id="GO:0008289">
    <property type="term" value="F:lipid binding"/>
    <property type="evidence" value="ECO:0007669"/>
    <property type="project" value="InterPro"/>
</dbReference>
<keyword evidence="5" id="KW-1185">Reference proteome</keyword>
<keyword evidence="2" id="KW-0472">Membrane</keyword>
<evidence type="ECO:0000313" key="5">
    <source>
        <dbReference type="Proteomes" id="UP000762676"/>
    </source>
</evidence>
<dbReference type="PANTHER" id="PTHR10504">
    <property type="entry name" value="BACTERICIDAL PERMEABILITY-INCREASING BPI PROTEIN-RELATED"/>
    <property type="match status" value="1"/>
</dbReference>
<dbReference type="Gene3D" id="3.15.10.10">
    <property type="entry name" value="Bactericidal permeability-increasing protein, domain 1"/>
    <property type="match status" value="1"/>
</dbReference>
<comment type="caution">
    <text evidence="4">The sequence shown here is derived from an EMBL/GenBank/DDBJ whole genome shotgun (WGS) entry which is preliminary data.</text>
</comment>
<feature type="transmembrane region" description="Helical" evidence="2">
    <location>
        <begin position="134"/>
        <end position="157"/>
    </location>
</feature>
<feature type="region of interest" description="Disordered" evidence="1">
    <location>
        <begin position="15"/>
        <end position="124"/>
    </location>
</feature>
<dbReference type="Proteomes" id="UP000762676">
    <property type="component" value="Unassembled WGS sequence"/>
</dbReference>
<evidence type="ECO:0000259" key="3">
    <source>
        <dbReference type="SMART" id="SM00328"/>
    </source>
</evidence>
<reference evidence="4 5" key="1">
    <citation type="journal article" date="2021" name="Elife">
        <title>Chloroplast acquisition without the gene transfer in kleptoplastic sea slugs, Plakobranchus ocellatus.</title>
        <authorList>
            <person name="Maeda T."/>
            <person name="Takahashi S."/>
            <person name="Yoshida T."/>
            <person name="Shimamura S."/>
            <person name="Takaki Y."/>
            <person name="Nagai Y."/>
            <person name="Toyoda A."/>
            <person name="Suzuki Y."/>
            <person name="Arimoto A."/>
            <person name="Ishii H."/>
            <person name="Satoh N."/>
            <person name="Nishiyama T."/>
            <person name="Hasebe M."/>
            <person name="Maruyama T."/>
            <person name="Minagawa J."/>
            <person name="Obokata J."/>
            <person name="Shigenobu S."/>
        </authorList>
    </citation>
    <scope>NUCLEOTIDE SEQUENCE [LARGE SCALE GENOMIC DNA]</scope>
</reference>
<dbReference type="InterPro" id="IPR017942">
    <property type="entry name" value="Lipid-bd_serum_glycop_N"/>
</dbReference>
<feature type="compositionally biased region" description="Acidic residues" evidence="1">
    <location>
        <begin position="24"/>
        <end position="98"/>
    </location>
</feature>
<keyword evidence="2" id="KW-0812">Transmembrane</keyword>
<dbReference type="InterPro" id="IPR017943">
    <property type="entry name" value="Bactericidal_perm-incr_a/b_dom"/>
</dbReference>
<dbReference type="SMART" id="SM00328">
    <property type="entry name" value="BPI1"/>
    <property type="match status" value="1"/>
</dbReference>